<accession>A0A377N8C0</accession>
<evidence type="ECO:0000313" key="2">
    <source>
        <dbReference type="Proteomes" id="UP000254304"/>
    </source>
</evidence>
<gene>
    <name evidence="1" type="ORF">NCTC12157_00882</name>
</gene>
<organism evidence="1 2">
    <name type="scientific">Ewingella americana</name>
    <dbReference type="NCBI Taxonomy" id="41202"/>
    <lineage>
        <taxon>Bacteria</taxon>
        <taxon>Pseudomonadati</taxon>
        <taxon>Pseudomonadota</taxon>
        <taxon>Gammaproteobacteria</taxon>
        <taxon>Enterobacterales</taxon>
        <taxon>Yersiniaceae</taxon>
        <taxon>Ewingella</taxon>
    </lineage>
</organism>
<dbReference type="EMBL" id="UGGO01000001">
    <property type="protein sequence ID" value="STQ43205.1"/>
    <property type="molecule type" value="Genomic_DNA"/>
</dbReference>
<evidence type="ECO:0000313" key="1">
    <source>
        <dbReference type="EMBL" id="STQ43205.1"/>
    </source>
</evidence>
<reference evidence="1 2" key="1">
    <citation type="submission" date="2018-06" db="EMBL/GenBank/DDBJ databases">
        <authorList>
            <consortium name="Pathogen Informatics"/>
            <person name="Doyle S."/>
        </authorList>
    </citation>
    <scope>NUCLEOTIDE SEQUENCE [LARGE SCALE GENOMIC DNA]</scope>
    <source>
        <strain evidence="1 2">NCTC12157</strain>
    </source>
</reference>
<dbReference type="AlphaFoldDB" id="A0A377N8C0"/>
<proteinExistence type="predicted"/>
<protein>
    <submittedName>
        <fullName evidence="1">Uncharacterized protein</fullName>
    </submittedName>
</protein>
<sequence>MHDVVEDTFNTLLVKFIVIAEGNQIAQQGFTVDLRPTVLDLHRTPVGLMGDQAVGFQQVADQRLFNNFITSAFAR</sequence>
<dbReference type="Proteomes" id="UP000254304">
    <property type="component" value="Unassembled WGS sequence"/>
</dbReference>
<name>A0A377N8C0_9GAMM</name>